<dbReference type="EMBL" id="JAVIIZ010000004">
    <property type="protein sequence ID" value="MDX8472227.1"/>
    <property type="molecule type" value="Genomic_DNA"/>
</dbReference>
<comment type="caution">
    <text evidence="2">The sequence shown here is derived from an EMBL/GenBank/DDBJ whole genome shotgun (WGS) entry which is preliminary data.</text>
</comment>
<reference evidence="2 3" key="1">
    <citation type="submission" date="2023-08" db="EMBL/GenBank/DDBJ databases">
        <title>Implementing the SeqCode for naming new Mesorhizobium species isolated from Vachellia karroo root nodules.</title>
        <authorList>
            <person name="Van Lill M."/>
        </authorList>
    </citation>
    <scope>NUCLEOTIDE SEQUENCE [LARGE SCALE GENOMIC DNA]</scope>
    <source>
        <strain evidence="2 3">VK23A</strain>
    </source>
</reference>
<dbReference type="PANTHER" id="PTHR43372:SF4">
    <property type="entry name" value="FATTY-ACID AMIDE HYDROLASE 2"/>
    <property type="match status" value="1"/>
</dbReference>
<dbReference type="PANTHER" id="PTHR43372">
    <property type="entry name" value="FATTY-ACID AMIDE HYDROLASE"/>
    <property type="match status" value="1"/>
</dbReference>
<dbReference type="Pfam" id="PF01425">
    <property type="entry name" value="Amidase"/>
    <property type="match status" value="2"/>
</dbReference>
<dbReference type="Proteomes" id="UP001271780">
    <property type="component" value="Unassembled WGS sequence"/>
</dbReference>
<protein>
    <submittedName>
        <fullName evidence="2">Amidase family protein</fullName>
    </submittedName>
</protein>
<organism evidence="2 3">
    <name type="scientific">Mesorhizobium dulcispinae</name>
    <dbReference type="NCBI Taxonomy" id="3072316"/>
    <lineage>
        <taxon>Bacteria</taxon>
        <taxon>Pseudomonadati</taxon>
        <taxon>Pseudomonadota</taxon>
        <taxon>Alphaproteobacteria</taxon>
        <taxon>Hyphomicrobiales</taxon>
        <taxon>Phyllobacteriaceae</taxon>
        <taxon>Mesorhizobium</taxon>
    </lineage>
</organism>
<gene>
    <name evidence="2" type="ORF">RFM27_09105</name>
</gene>
<dbReference type="InterPro" id="IPR052739">
    <property type="entry name" value="FAAH2"/>
</dbReference>
<proteinExistence type="predicted"/>
<evidence type="ECO:0000259" key="1">
    <source>
        <dbReference type="Pfam" id="PF01425"/>
    </source>
</evidence>
<accession>A0ABU4XBR0</accession>
<sequence length="457" mass="48343">MNLAFTSATELAAMIAERKISAAEALDAHLAQIDRHNEAVNAVVIFDREGARERARQADVALARSDTLGPLHGVPFTLKDAHETAGMRTTVGFPPFADYVPRSDSSVVARLKAAGGVLVGKTNVATMLGDWQSDNPLFGRTGNPWNVDRTAGGSSGGAAAAVATGMTPFEIGTDMQDSIRLPASFCGVYGLKPTEHRISLAGAFPDPGGAPRSVRLMSCVGPVARNPEDLALIYRIIAGPDGADTDLAPLPVDPMPKLELKSLRIAFAGAFPGFPVAAEINAAIEQLAAALASVGGHVEQARLPKLDLHDDLAEGGKLIGMMLEAAQPEPPAEPTPVSRWFAALARRDRSILAWERFFEDCDALLCPVAMTTAFPHCKPGSPLKVNGKEESYWMLPAYGAVFDYSGHPALAFPCGQDGNGLPIGLQLVGRHWSEARLLGIAAAIEPFAGGFRRPPDY</sequence>
<dbReference type="InterPro" id="IPR023631">
    <property type="entry name" value="Amidase_dom"/>
</dbReference>
<keyword evidence="3" id="KW-1185">Reference proteome</keyword>
<evidence type="ECO:0000313" key="3">
    <source>
        <dbReference type="Proteomes" id="UP001271780"/>
    </source>
</evidence>
<name>A0ABU4XBR0_9HYPH</name>
<dbReference type="Gene3D" id="3.90.1300.10">
    <property type="entry name" value="Amidase signature (AS) domain"/>
    <property type="match status" value="1"/>
</dbReference>
<feature type="domain" description="Amidase" evidence="1">
    <location>
        <begin position="24"/>
        <end position="308"/>
    </location>
</feature>
<feature type="domain" description="Amidase" evidence="1">
    <location>
        <begin position="341"/>
        <end position="438"/>
    </location>
</feature>
<dbReference type="RefSeq" id="WP_320264824.1">
    <property type="nucleotide sequence ID" value="NZ_JAVIIX010000005.1"/>
</dbReference>
<dbReference type="SUPFAM" id="SSF75304">
    <property type="entry name" value="Amidase signature (AS) enzymes"/>
    <property type="match status" value="1"/>
</dbReference>
<evidence type="ECO:0000313" key="2">
    <source>
        <dbReference type="EMBL" id="MDX8472227.1"/>
    </source>
</evidence>
<dbReference type="InterPro" id="IPR036928">
    <property type="entry name" value="AS_sf"/>
</dbReference>